<evidence type="ECO:0000313" key="2">
    <source>
        <dbReference type="Proteomes" id="UP000825258"/>
    </source>
</evidence>
<organism evidence="1 2">
    <name type="scientific">Flavobacterium okayamense</name>
    <dbReference type="NCBI Taxonomy" id="2830782"/>
    <lineage>
        <taxon>Bacteria</taxon>
        <taxon>Pseudomonadati</taxon>
        <taxon>Bacteroidota</taxon>
        <taxon>Flavobacteriia</taxon>
        <taxon>Flavobacteriales</taxon>
        <taxon>Flavobacteriaceae</taxon>
        <taxon>Flavobacterium</taxon>
    </lineage>
</organism>
<reference evidence="1 2" key="1">
    <citation type="submission" date="2021-06" db="EMBL/GenBank/DDBJ databases">
        <title>Whole genome sequences of Flavobacterium sp. KK2020170 and assembly.</title>
        <authorList>
            <person name="Kitahara K."/>
            <person name="Miyoshi S."/>
            <person name="Uesaka K."/>
        </authorList>
    </citation>
    <scope>NUCLEOTIDE SEQUENCE [LARGE SCALE GENOMIC DNA]</scope>
    <source>
        <strain evidence="1 2">KK2020170</strain>
    </source>
</reference>
<dbReference type="PANTHER" id="PTHR21485:SF3">
    <property type="entry name" value="N-ACYLNEURAMINATE CYTIDYLYLTRANSFERASE"/>
    <property type="match status" value="1"/>
</dbReference>
<sequence>MKILAVIPARGGSKGIPKKNIKLLGNKPLLQFTAEKALASKFLTQVILSTDSDEIAQVGKTIGLEVPFIRPQNLALDTTPTIEVLQHALKFYENQEVFFDAICILQPTTPFREEGVIDKAIEKFKTTNVDTLISVLEVPHQFNPHWTFEVDNQEHLKIATGDTQIIPRRQELPKTYYRDGSIYIIKTNLIKEGVLFKNSIGYIESNPKNNVNLDTMEDWILAEKIIYNL</sequence>
<dbReference type="Pfam" id="PF02348">
    <property type="entry name" value="CTP_transf_3"/>
    <property type="match status" value="1"/>
</dbReference>
<dbReference type="InterPro" id="IPR050793">
    <property type="entry name" value="CMP-NeuNAc_synthase"/>
</dbReference>
<evidence type="ECO:0008006" key="3">
    <source>
        <dbReference type="Google" id="ProtNLM"/>
    </source>
</evidence>
<proteinExistence type="predicted"/>
<name>A0ABM7S720_9FLAO</name>
<evidence type="ECO:0000313" key="1">
    <source>
        <dbReference type="EMBL" id="BCY27240.1"/>
    </source>
</evidence>
<dbReference type="RefSeq" id="WP_221258877.1">
    <property type="nucleotide sequence ID" value="NZ_AP024749.1"/>
</dbReference>
<gene>
    <name evidence="1" type="primary">neuA</name>
    <name evidence="1" type="ORF">KK2020170_01080</name>
</gene>
<dbReference type="Proteomes" id="UP000825258">
    <property type="component" value="Chromosome"/>
</dbReference>
<dbReference type="PANTHER" id="PTHR21485">
    <property type="entry name" value="HAD SUPERFAMILY MEMBERS CMAS AND KDSC"/>
    <property type="match status" value="1"/>
</dbReference>
<keyword evidence="2" id="KW-1185">Reference proteome</keyword>
<dbReference type="EMBL" id="AP024749">
    <property type="protein sequence ID" value="BCY27240.1"/>
    <property type="molecule type" value="Genomic_DNA"/>
</dbReference>
<dbReference type="Gene3D" id="3.90.550.10">
    <property type="entry name" value="Spore Coat Polysaccharide Biosynthesis Protein SpsA, Chain A"/>
    <property type="match status" value="1"/>
</dbReference>
<protein>
    <recommendedName>
        <fullName evidence="3">N-acylneuraminate cytidylyltransferase</fullName>
    </recommendedName>
</protein>
<dbReference type="SUPFAM" id="SSF53448">
    <property type="entry name" value="Nucleotide-diphospho-sugar transferases"/>
    <property type="match status" value="1"/>
</dbReference>
<accession>A0ABM7S720</accession>
<dbReference type="InterPro" id="IPR003329">
    <property type="entry name" value="Cytidylyl_trans"/>
</dbReference>
<dbReference type="InterPro" id="IPR029044">
    <property type="entry name" value="Nucleotide-diphossugar_trans"/>
</dbReference>
<dbReference type="CDD" id="cd02513">
    <property type="entry name" value="CMP-NeuAc_Synthase"/>
    <property type="match status" value="1"/>
</dbReference>